<keyword evidence="3 4" id="KW-0408">Iron</keyword>
<dbReference type="PANTHER" id="PTHR24305:SF234">
    <property type="entry name" value="CYTOCHROME P450"/>
    <property type="match status" value="1"/>
</dbReference>
<dbReference type="Proteomes" id="UP001521116">
    <property type="component" value="Unassembled WGS sequence"/>
</dbReference>
<evidence type="ECO:0000256" key="4">
    <source>
        <dbReference type="RuleBase" id="RU000461"/>
    </source>
</evidence>
<evidence type="ECO:0000256" key="3">
    <source>
        <dbReference type="ARBA" id="ARBA00023004"/>
    </source>
</evidence>
<dbReference type="PRINTS" id="PR00385">
    <property type="entry name" value="P450"/>
</dbReference>
<keyword evidence="5" id="KW-0812">Transmembrane</keyword>
<comment type="cofactor">
    <cofactor evidence="1">
        <name>heme</name>
        <dbReference type="ChEBI" id="CHEBI:30413"/>
    </cofactor>
</comment>
<dbReference type="Gene3D" id="1.10.630.10">
    <property type="entry name" value="Cytochrome P450"/>
    <property type="match status" value="1"/>
</dbReference>
<sequence length="489" mass="55301">MEATTPHVLALAASIIASYCVTVIIYRKFFHPLAKFPGPPLAAVSSIVLWYLNRKGFPEHDFEHWHKKYNSKVIRIAPHELHIADAESYKKIYNQHSPPKYDVFYDGFLAPSSLFGEWDIAKHKERRKLMNPLFSRSSIIGFQPLVLERLALISQKILERCTSGPINVVDAYRCLTIDIISELLFGKTLDLTGQSPPSFRADYLRIFDIAVEAQPRIYNNPLKRHIWPKIPFWITGLFDETIRDTIGLIKYSVMCLDIHKNRISAPRFPVLFDKLQDLPDQVQISEAMSTLIAGSDTTAFTLSFASYAISKAPAIRARLEKELKDNIADPDQMPSLGELERLPYLAACVKESLRLAMPAPGRLPRVLPASGPPLVIDGQVIPPGSVIGYSAYSVHYDESVWGTNARQFMPERWMGDDAKHLENYLVTFSKGNRACIGINLAQAEIYTVLAHLFRKFDMELLTDKLTTRDVFVQALPEEGVQVIFKPKST</sequence>
<dbReference type="PANTHER" id="PTHR24305">
    <property type="entry name" value="CYTOCHROME P450"/>
    <property type="match status" value="1"/>
</dbReference>
<dbReference type="EMBL" id="JAJVDC020000095">
    <property type="protein sequence ID" value="KAL1625468.1"/>
    <property type="molecule type" value="Genomic_DNA"/>
</dbReference>
<organism evidence="6 7">
    <name type="scientific">Neofusicoccum ribis</name>
    <dbReference type="NCBI Taxonomy" id="45134"/>
    <lineage>
        <taxon>Eukaryota</taxon>
        <taxon>Fungi</taxon>
        <taxon>Dikarya</taxon>
        <taxon>Ascomycota</taxon>
        <taxon>Pezizomycotina</taxon>
        <taxon>Dothideomycetes</taxon>
        <taxon>Dothideomycetes incertae sedis</taxon>
        <taxon>Botryosphaeriales</taxon>
        <taxon>Botryosphaeriaceae</taxon>
        <taxon>Neofusicoccum</taxon>
    </lineage>
</organism>
<evidence type="ECO:0000256" key="2">
    <source>
        <dbReference type="ARBA" id="ARBA00022723"/>
    </source>
</evidence>
<dbReference type="PROSITE" id="PS00086">
    <property type="entry name" value="CYTOCHROME_P450"/>
    <property type="match status" value="1"/>
</dbReference>
<dbReference type="PRINTS" id="PR00463">
    <property type="entry name" value="EP450I"/>
</dbReference>
<evidence type="ECO:0000256" key="5">
    <source>
        <dbReference type="SAM" id="Phobius"/>
    </source>
</evidence>
<evidence type="ECO:0000313" key="6">
    <source>
        <dbReference type="EMBL" id="KAL1625468.1"/>
    </source>
</evidence>
<keyword evidence="4" id="KW-0349">Heme</keyword>
<keyword evidence="4" id="KW-0560">Oxidoreductase</keyword>
<dbReference type="InterPro" id="IPR001128">
    <property type="entry name" value="Cyt_P450"/>
</dbReference>
<feature type="transmembrane region" description="Helical" evidence="5">
    <location>
        <begin position="6"/>
        <end position="26"/>
    </location>
</feature>
<dbReference type="InterPro" id="IPR036396">
    <property type="entry name" value="Cyt_P450_sf"/>
</dbReference>
<dbReference type="CDD" id="cd11062">
    <property type="entry name" value="CYP58-like"/>
    <property type="match status" value="1"/>
</dbReference>
<comment type="caution">
    <text evidence="6">The sequence shown here is derived from an EMBL/GenBank/DDBJ whole genome shotgun (WGS) entry which is preliminary data.</text>
</comment>
<keyword evidence="2 4" id="KW-0479">Metal-binding</keyword>
<proteinExistence type="inferred from homology"/>
<reference evidence="6 7" key="1">
    <citation type="submission" date="2024-02" db="EMBL/GenBank/DDBJ databases">
        <title>De novo assembly and annotation of 12 fungi associated with fruit tree decline syndrome in Ontario, Canada.</title>
        <authorList>
            <person name="Sulman M."/>
            <person name="Ellouze W."/>
            <person name="Ilyukhin E."/>
        </authorList>
    </citation>
    <scope>NUCLEOTIDE SEQUENCE [LARGE SCALE GENOMIC DNA]</scope>
    <source>
        <strain evidence="6 7">M1-105</strain>
    </source>
</reference>
<dbReference type="InterPro" id="IPR002401">
    <property type="entry name" value="Cyt_P450_E_grp-I"/>
</dbReference>
<dbReference type="InterPro" id="IPR050121">
    <property type="entry name" value="Cytochrome_P450_monoxygenase"/>
</dbReference>
<evidence type="ECO:0000256" key="1">
    <source>
        <dbReference type="ARBA" id="ARBA00001971"/>
    </source>
</evidence>
<keyword evidence="7" id="KW-1185">Reference proteome</keyword>
<name>A0ABR3SN54_9PEZI</name>
<dbReference type="InterPro" id="IPR017972">
    <property type="entry name" value="Cyt_P450_CS"/>
</dbReference>
<gene>
    <name evidence="6" type="ORF">SLS56_007362</name>
</gene>
<evidence type="ECO:0000313" key="7">
    <source>
        <dbReference type="Proteomes" id="UP001521116"/>
    </source>
</evidence>
<accession>A0ABR3SN54</accession>
<evidence type="ECO:0008006" key="8">
    <source>
        <dbReference type="Google" id="ProtNLM"/>
    </source>
</evidence>
<dbReference type="Pfam" id="PF00067">
    <property type="entry name" value="p450"/>
    <property type="match status" value="1"/>
</dbReference>
<keyword evidence="4" id="KW-0503">Monooxygenase</keyword>
<dbReference type="SUPFAM" id="SSF48264">
    <property type="entry name" value="Cytochrome P450"/>
    <property type="match status" value="1"/>
</dbReference>
<keyword evidence="5" id="KW-1133">Transmembrane helix</keyword>
<comment type="similarity">
    <text evidence="4">Belongs to the cytochrome P450 family.</text>
</comment>
<keyword evidence="5" id="KW-0472">Membrane</keyword>
<protein>
    <recommendedName>
        <fullName evidence="8">Cytochrome P450</fullName>
    </recommendedName>
</protein>